<evidence type="ECO:0000313" key="4">
    <source>
        <dbReference type="Proteomes" id="UP000294881"/>
    </source>
</evidence>
<dbReference type="SMART" id="SM00881">
    <property type="entry name" value="CoA_binding"/>
    <property type="match status" value="1"/>
</dbReference>
<protein>
    <recommendedName>
        <fullName evidence="2">CoA-binding domain-containing protein</fullName>
    </recommendedName>
</protein>
<dbReference type="RefSeq" id="WP_132002605.1">
    <property type="nucleotide sequence ID" value="NZ_JBHUNN010000002.1"/>
</dbReference>
<dbReference type="Proteomes" id="UP000294881">
    <property type="component" value="Unassembled WGS sequence"/>
</dbReference>
<gene>
    <name evidence="3" type="ORF">EV666_101581</name>
</gene>
<feature type="domain" description="CoA-binding" evidence="2">
    <location>
        <begin position="41"/>
        <end position="137"/>
    </location>
</feature>
<feature type="region of interest" description="Disordered" evidence="1">
    <location>
        <begin position="1"/>
        <end position="29"/>
    </location>
</feature>
<dbReference type="SUPFAM" id="SSF51735">
    <property type="entry name" value="NAD(P)-binding Rossmann-fold domains"/>
    <property type="match status" value="1"/>
</dbReference>
<organism evidence="3 4">
    <name type="scientific">Camelimonas lactis</name>
    <dbReference type="NCBI Taxonomy" id="659006"/>
    <lineage>
        <taxon>Bacteria</taxon>
        <taxon>Pseudomonadati</taxon>
        <taxon>Pseudomonadota</taxon>
        <taxon>Alphaproteobacteria</taxon>
        <taxon>Hyphomicrobiales</taxon>
        <taxon>Chelatococcaceae</taxon>
        <taxon>Camelimonas</taxon>
    </lineage>
</organism>
<dbReference type="InterPro" id="IPR003781">
    <property type="entry name" value="CoA-bd"/>
</dbReference>
<dbReference type="PANTHER" id="PTHR33303:SF2">
    <property type="entry name" value="COA-BINDING DOMAIN-CONTAINING PROTEIN"/>
    <property type="match status" value="1"/>
</dbReference>
<dbReference type="Pfam" id="PF13380">
    <property type="entry name" value="CoA_binding_2"/>
    <property type="match status" value="1"/>
</dbReference>
<evidence type="ECO:0000313" key="3">
    <source>
        <dbReference type="EMBL" id="TCO16326.1"/>
    </source>
</evidence>
<dbReference type="EMBL" id="SLWL01000001">
    <property type="protein sequence ID" value="TCO16326.1"/>
    <property type="molecule type" value="Genomic_DNA"/>
</dbReference>
<reference evidence="3 4" key="1">
    <citation type="submission" date="2019-03" db="EMBL/GenBank/DDBJ databases">
        <title>Genomic Encyclopedia of Type Strains, Phase IV (KMG-IV): sequencing the most valuable type-strain genomes for metagenomic binning, comparative biology and taxonomic classification.</title>
        <authorList>
            <person name="Goeker M."/>
        </authorList>
    </citation>
    <scope>NUCLEOTIDE SEQUENCE [LARGE SCALE GENOMIC DNA]</scope>
    <source>
        <strain evidence="3 4">DSM 22958</strain>
    </source>
</reference>
<name>A0A4R2GZV2_9HYPH</name>
<dbReference type="OrthoDB" id="9804695at2"/>
<proteinExistence type="predicted"/>
<accession>A0A4R2GZV2</accession>
<sequence>MTRHPGDASAAVSPPEASPAPPGAGADRHATYPDDLIRSILTDVKSIAVVGASSNTVRPSWIVTNYMAKRGYRVWAVNPGLAGTEIAGCPVVASLRDLPEPVDMVDIFRNAAAAGAVVDEALALPVPPRVIWMQLTVRNDAAAERAEARGCTVIMDRCPKIEYGRLSGEISWNGVNSRVLSSKRRVNAGGNVQRMTLGSTGPSFRGRG</sequence>
<dbReference type="PANTHER" id="PTHR33303">
    <property type="entry name" value="CYTOPLASMIC PROTEIN-RELATED"/>
    <property type="match status" value="1"/>
</dbReference>
<dbReference type="AlphaFoldDB" id="A0A4R2GZV2"/>
<keyword evidence="4" id="KW-1185">Reference proteome</keyword>
<comment type="caution">
    <text evidence="3">The sequence shown here is derived from an EMBL/GenBank/DDBJ whole genome shotgun (WGS) entry which is preliminary data.</text>
</comment>
<evidence type="ECO:0000259" key="2">
    <source>
        <dbReference type="SMART" id="SM00881"/>
    </source>
</evidence>
<dbReference type="Gene3D" id="3.40.50.720">
    <property type="entry name" value="NAD(P)-binding Rossmann-like Domain"/>
    <property type="match status" value="1"/>
</dbReference>
<evidence type="ECO:0000256" key="1">
    <source>
        <dbReference type="SAM" id="MobiDB-lite"/>
    </source>
</evidence>
<dbReference type="InterPro" id="IPR036291">
    <property type="entry name" value="NAD(P)-bd_dom_sf"/>
</dbReference>